<name>G3B8D4_CANTC</name>
<organism evidence="12">
    <name type="scientific">Candida tenuis (strain ATCC 10573 / BCRC 21748 / CBS 615 / JCM 9827 / NBRC 10315 / NRRL Y-1498 / VKM Y-70)</name>
    <name type="common">Yeast</name>
    <name type="synonym">Yamadazyma tenuis</name>
    <dbReference type="NCBI Taxonomy" id="590646"/>
    <lineage>
        <taxon>Eukaryota</taxon>
        <taxon>Fungi</taxon>
        <taxon>Dikarya</taxon>
        <taxon>Ascomycota</taxon>
        <taxon>Saccharomycotina</taxon>
        <taxon>Pichiomycetes</taxon>
        <taxon>Debaryomycetaceae</taxon>
        <taxon>Yamadazyma</taxon>
    </lineage>
</organism>
<sequence>MSLSEQLGAIADRTASVVVDRKTRSKIHSKSLIFEPKVASTQDYELIYQIGLEGLEELSSIDRRFVRFENTLFSETAINFDRNTQSQPLLKDLNESINSFLLLVSPYLNLNCSIKALEWLVRKFNINMFNGELLLLIGLSYYKEPVFLKFLNVIPKNSFPKIFEPLAAFKDLLKNPSAASILKSFLNNLELVQLYFSFIVDQVKNKLIFKSQLVFYLSISIQLLSANSKDSEKLEQNYVPLVLNAVGYFLLPNDTSLSHELKLTAFSLVSVLSSILPLNSKVVLSLTDSIINNDECLNDKIIKKTLITLGQLWHGFVTDERIYVKPFDLASHETLVTSVVKENFNCNKFLIAYYISNTFEKGLYRLIKHINVDNQVEFKTIMNALLVETESSEEDTKTNVTRGLESLYKSNSSLFKENLKCFREGFSLSDLEMVLMTTLDDGYIRDSDQEFEVHDDADDEDDEESIEIIQQKMTEFKISHNTTTFWNSSSTEEFNNLATILMKNLNATSGLVTKFTSMELYISFLFRFSLTPSIPIIARLSVLKTLNHKMNKLVKYDYEFYTLLPFVLLGLFDQSKLVRQYYLSLFKKFSKANPSKKAELFMEEEIYGSLPKNKRSILSPKDGNYLIEILDEANLEDVTVDQYKLVPLVNSLFNHSKGNSKKFGANYLKGFVLNQWSLPYLPLCFKYKIWNIMSVLNNEFQPNDFREAFVENDLSSYLSTRNNLVKEANEIKVEFANVEKWLVSILGGRHINDKFAAKEVDITITLILGPSQLQELISERMPVIFEYIKSSDLKFKIVTKLIDCVINDTNSVVDQFEVLSNLKLDFQLISSVLSTVQLNEQVPEQAIVKRKRRSSSQTKQTMARSDINSMASTHLRKLTIILDYLEINLTDNLKANVQDDTISRPELLVELFKILTDLDYLGNDGHLPVLYAQETLASCMLMSIKSMKSKNFTFDSNSIRADLIVNSIRNSTSPQVQNRLLLVIAELASLAPEIILHSVMPIFTFMGAHTIKQDDEFSNSALQETVSRVIPALAQNGTTNIDEDIEFLLASFVAALQHIPRHRRNKLFNSLVKTLTVEKSLHTILFLVGNQLHKLDGNQVDTKNSLVEFSSSLVKNFSADEQLNAINKLLLLWDKIPNQTVEKNSEEYASLIKRPIFGASLLSLTNDELINLKVNLLNFVNEIIDPTDDFNEINLLKLKINLKLLDQDISGQEKESMLQEFNQIISFLLKSIDAFSNKKGIKSGKIISNIYRLLNGFLDMLPISYFIDSIVSSLNPDSLNDFISIKIAINFANLTSVKFENDLNINNVNDELKETIKTKLLPVLITGIDKNLGLVLQQSYLDTFAVVIQKLAAVDPEAFNDSKSLLSSLNLVISDKGFLSDKPELIISATNVIINVINILGIKFIGCFPKVIKPSFQIWEKYQADEDKDEEDEEAGSSTLVRTSILLLYSALIKKLPAFLGSHLEHIIITILNSNEVDNGLRSEILSLLISHVELSVLLKSLISIWNNKKFYDNNHTDNLGLYLRCLEYTIESIDKKTAVQNSTLFLRWILTSFEFRQYCESNDKFNNNTIHRLEASFHKCGMMFIMKLNDKSFRPLFASLTRWAINGEDSTVDSEVSRYTSFFKFFNKMQEELKSIVTSYYSYVIEAVAQLLQKFAASEVDDINLRRIVLISLNTSFKYDQDDYWNQESRFEMMYTPLLAQLTNIEDSIGKYLLKAITNFTANVSSDEHNNIIVQELIKYVSNDHENSSQTKIWTIRTLKSIFQKLGENWLSHLPTLVPYIAELLEDDDEAVELEVRKGLVRVIENVLGEPLDRYLD</sequence>
<reference evidence="11 12" key="1">
    <citation type="journal article" date="2011" name="Proc. Natl. Acad. Sci. U.S.A.">
        <title>Comparative genomics of xylose-fermenting fungi for enhanced biofuel production.</title>
        <authorList>
            <person name="Wohlbach D.J."/>
            <person name="Kuo A."/>
            <person name="Sato T.K."/>
            <person name="Potts K.M."/>
            <person name="Salamov A.A."/>
            <person name="LaButti K.M."/>
            <person name="Sun H."/>
            <person name="Clum A."/>
            <person name="Pangilinan J.L."/>
            <person name="Lindquist E.A."/>
            <person name="Lucas S."/>
            <person name="Lapidus A."/>
            <person name="Jin M."/>
            <person name="Gunawan C."/>
            <person name="Balan V."/>
            <person name="Dale B.E."/>
            <person name="Jeffries T.W."/>
            <person name="Zinkel R."/>
            <person name="Barry K.W."/>
            <person name="Grigoriev I.V."/>
            <person name="Gasch A.P."/>
        </authorList>
    </citation>
    <scope>NUCLEOTIDE SEQUENCE [LARGE SCALE GENOMIC DNA]</scope>
    <source>
        <strain evidence="12">ATCC 10573 / BCRC 21748 / CBS 615 / JCM 9827 / NBRC 10315 / NRRL Y-1498 / VKM Y-70</strain>
    </source>
</reference>
<dbReference type="InterPro" id="IPR040191">
    <property type="entry name" value="UTP10"/>
</dbReference>
<dbReference type="Pfam" id="PF08146">
    <property type="entry name" value="BP28CT"/>
    <property type="match status" value="1"/>
</dbReference>
<comment type="subcellular location">
    <subcellularLocation>
        <location evidence="1 9">Nucleus</location>
        <location evidence="1 9">Nucleolus</location>
    </subcellularLocation>
</comment>
<evidence type="ECO:0000256" key="3">
    <source>
        <dbReference type="ARBA" id="ARBA00015399"/>
    </source>
</evidence>
<dbReference type="PANTHER" id="PTHR13457:SF1">
    <property type="entry name" value="HEAT REPEAT-CONTAINING PROTEIN 1"/>
    <property type="match status" value="1"/>
</dbReference>
<dbReference type="PANTHER" id="PTHR13457">
    <property type="entry name" value="BAP28"/>
    <property type="match status" value="1"/>
</dbReference>
<dbReference type="GO" id="GO:0000462">
    <property type="term" value="P:maturation of SSU-rRNA from tricistronic rRNA transcript (SSU-rRNA, 5.8S rRNA, LSU-rRNA)"/>
    <property type="evidence" value="ECO:0007669"/>
    <property type="project" value="TreeGrafter"/>
</dbReference>
<gene>
    <name evidence="11" type="ORF">CANTEDRAFT_99380</name>
</gene>
<keyword evidence="5 9" id="KW-0698">rRNA processing</keyword>
<comment type="subunit">
    <text evidence="9">Component of the ribosomal small subunit (SSU) processome.</text>
</comment>
<evidence type="ECO:0000259" key="10">
    <source>
        <dbReference type="SMART" id="SM01036"/>
    </source>
</evidence>
<dbReference type="KEGG" id="cten:18250852"/>
<evidence type="ECO:0000256" key="9">
    <source>
        <dbReference type="RuleBase" id="RU367065"/>
    </source>
</evidence>
<dbReference type="GO" id="GO:0034455">
    <property type="term" value="C:t-UTP complex"/>
    <property type="evidence" value="ECO:0007669"/>
    <property type="project" value="TreeGrafter"/>
</dbReference>
<keyword evidence="7 9" id="KW-0687">Ribonucleoprotein</keyword>
<keyword evidence="12" id="KW-1185">Reference proteome</keyword>
<evidence type="ECO:0000256" key="1">
    <source>
        <dbReference type="ARBA" id="ARBA00004604"/>
    </source>
</evidence>
<dbReference type="InterPro" id="IPR012954">
    <property type="entry name" value="BP28_C_dom"/>
</dbReference>
<dbReference type="GeneID" id="18250852"/>
<dbReference type="InterPro" id="IPR016024">
    <property type="entry name" value="ARM-type_fold"/>
</dbReference>
<feature type="domain" description="BP28 C-terminal" evidence="10">
    <location>
        <begin position="1536"/>
        <end position="1685"/>
    </location>
</feature>
<comment type="similarity">
    <text evidence="2 9">Belongs to the HEATR1/UTP10 family.</text>
</comment>
<dbReference type="STRING" id="590646.G3B8D4"/>
<evidence type="ECO:0000256" key="4">
    <source>
        <dbReference type="ARBA" id="ARBA00022517"/>
    </source>
</evidence>
<dbReference type="InterPro" id="IPR021133">
    <property type="entry name" value="HEAT_type_2"/>
</dbReference>
<protein>
    <recommendedName>
        <fullName evidence="3 9">U3 small nucleolar RNA-associated protein 10</fullName>
    </recommendedName>
</protein>
<dbReference type="Pfam" id="PF12397">
    <property type="entry name" value="U3snoRNP10"/>
    <property type="match status" value="1"/>
</dbReference>
<evidence type="ECO:0000313" key="12">
    <source>
        <dbReference type="Proteomes" id="UP000000707"/>
    </source>
</evidence>
<dbReference type="SMART" id="SM01036">
    <property type="entry name" value="BP28CT"/>
    <property type="match status" value="1"/>
</dbReference>
<dbReference type="PROSITE" id="PS50077">
    <property type="entry name" value="HEAT_REPEAT"/>
    <property type="match status" value="1"/>
</dbReference>
<dbReference type="InterPro" id="IPR056473">
    <property type="entry name" value="HEAT_Utp10/HEAT1"/>
</dbReference>
<evidence type="ECO:0000256" key="2">
    <source>
        <dbReference type="ARBA" id="ARBA00010559"/>
    </source>
</evidence>
<dbReference type="InterPro" id="IPR011989">
    <property type="entry name" value="ARM-like"/>
</dbReference>
<dbReference type="Gene3D" id="1.25.10.10">
    <property type="entry name" value="Leucine-rich Repeat Variant"/>
    <property type="match status" value="1"/>
</dbReference>
<dbReference type="Proteomes" id="UP000000707">
    <property type="component" value="Unassembled WGS sequence"/>
</dbReference>
<dbReference type="InterPro" id="IPR022125">
    <property type="entry name" value="U3snoRNP10_N"/>
</dbReference>
<keyword evidence="4 9" id="KW-0690">Ribosome biogenesis</keyword>
<dbReference type="GO" id="GO:0045943">
    <property type="term" value="P:positive regulation of transcription by RNA polymerase I"/>
    <property type="evidence" value="ECO:0007669"/>
    <property type="project" value="TreeGrafter"/>
</dbReference>
<dbReference type="eggNOG" id="KOG1837">
    <property type="taxonomic scope" value="Eukaryota"/>
</dbReference>
<dbReference type="Pfam" id="PF23243">
    <property type="entry name" value="HEAT_HEATR1"/>
    <property type="match status" value="1"/>
</dbReference>
<proteinExistence type="inferred from homology"/>
<accession>G3B8D4</accession>
<evidence type="ECO:0000256" key="5">
    <source>
        <dbReference type="ARBA" id="ARBA00022552"/>
    </source>
</evidence>
<dbReference type="GO" id="GO:0030515">
    <property type="term" value="F:snoRNA binding"/>
    <property type="evidence" value="ECO:0007669"/>
    <property type="project" value="TreeGrafter"/>
</dbReference>
<evidence type="ECO:0000256" key="7">
    <source>
        <dbReference type="ARBA" id="ARBA00023274"/>
    </source>
</evidence>
<comment type="function">
    <text evidence="9">Involved in nucleolar processing of pre-18S ribosomal RNA.</text>
</comment>
<evidence type="ECO:0000313" key="11">
    <source>
        <dbReference type="EMBL" id="EGV62372.1"/>
    </source>
</evidence>
<dbReference type="SUPFAM" id="SSF48371">
    <property type="entry name" value="ARM repeat"/>
    <property type="match status" value="1"/>
</dbReference>
<dbReference type="EMBL" id="GL996527">
    <property type="protein sequence ID" value="EGV62372.1"/>
    <property type="molecule type" value="Genomic_DNA"/>
</dbReference>
<feature type="repeat" description="HEAT" evidence="8">
    <location>
        <begin position="1778"/>
        <end position="1816"/>
    </location>
</feature>
<evidence type="ECO:0000256" key="6">
    <source>
        <dbReference type="ARBA" id="ARBA00023242"/>
    </source>
</evidence>
<evidence type="ECO:0000256" key="8">
    <source>
        <dbReference type="PROSITE-ProRule" id="PRU00103"/>
    </source>
</evidence>
<dbReference type="OrthoDB" id="31183at2759"/>
<dbReference type="GO" id="GO:0030686">
    <property type="term" value="C:90S preribosome"/>
    <property type="evidence" value="ECO:0007669"/>
    <property type="project" value="TreeGrafter"/>
</dbReference>
<keyword evidence="6 9" id="KW-0539">Nucleus</keyword>
<dbReference type="HOGENOM" id="CLU_001128_3_1_1"/>
<dbReference type="GO" id="GO:0032040">
    <property type="term" value="C:small-subunit processome"/>
    <property type="evidence" value="ECO:0007669"/>
    <property type="project" value="TreeGrafter"/>
</dbReference>